<dbReference type="Proteomes" id="UP000663831">
    <property type="component" value="Unassembled WGS sequence"/>
</dbReference>
<evidence type="ECO:0000313" key="2">
    <source>
        <dbReference type="EMBL" id="CAE6473165.1"/>
    </source>
</evidence>
<evidence type="ECO:0000313" key="3">
    <source>
        <dbReference type="Proteomes" id="UP000663831"/>
    </source>
</evidence>
<reference evidence="2" key="1">
    <citation type="submission" date="2021-01" db="EMBL/GenBank/DDBJ databases">
        <authorList>
            <person name="Kaushik A."/>
        </authorList>
    </citation>
    <scope>NUCLEOTIDE SEQUENCE</scope>
    <source>
        <strain evidence="2">AG3-1AP</strain>
    </source>
</reference>
<evidence type="ECO:0008006" key="4">
    <source>
        <dbReference type="Google" id="ProtNLM"/>
    </source>
</evidence>
<accession>A0A8H3C7G5</accession>
<comment type="caution">
    <text evidence="2">The sequence shown here is derived from an EMBL/GenBank/DDBJ whole genome shotgun (WGS) entry which is preliminary data.</text>
</comment>
<proteinExistence type="predicted"/>
<dbReference type="AlphaFoldDB" id="A0A8H3C7G5"/>
<dbReference type="EMBL" id="CAJMWV010002933">
    <property type="protein sequence ID" value="CAE6473165.1"/>
    <property type="molecule type" value="Genomic_DNA"/>
</dbReference>
<organism evidence="2 3">
    <name type="scientific">Rhizoctonia solani</name>
    <dbReference type="NCBI Taxonomy" id="456999"/>
    <lineage>
        <taxon>Eukaryota</taxon>
        <taxon>Fungi</taxon>
        <taxon>Dikarya</taxon>
        <taxon>Basidiomycota</taxon>
        <taxon>Agaricomycotina</taxon>
        <taxon>Agaricomycetes</taxon>
        <taxon>Cantharellales</taxon>
        <taxon>Ceratobasidiaceae</taxon>
        <taxon>Rhizoctonia</taxon>
    </lineage>
</organism>
<sequence length="550" mass="62133">MTHLQAPELSSLPPTRQMRKGNAKVKAQYPSKYFLPEDVISLIIALGTLEHMKRWREVSRAFRLVVDRSPIFQYLTLLNQLGYIEPINPRQDLSYREKAEVLCGHQEKLQNLIGSGYVAVDHRGVQGRPFHLRFFRGLFAHLNAGSEDAEGDEIVVYELPSLKKAFPQCEVWGFDTWGSITEYHVDRSMDLVVTFICDATDDDSDIALLTVDLRSFNTGWAHPAAAKARLEFPVADALESIHYSLVGDYLMVLLDCDSSDDKYEIVGWDWPSGKQIMHMRLESRDSFAFVWPNILVIPSSLSSIEEDLELIGYLDIYAFDPNGKEGGPRHIATLQLPEAADKAAATYVTVYPSRSSFFKSRTVPETETESRLYDISPEDGVVCVKMLYSQGIQDYNTPYPRPRSSGILLIHHASILDIIHSLPQSEHPQVVPWSKWAHKTVWTGASLEDIHTNHFASFGHLFAFLRNRTVVLYDLRPCFLTVDMDAASHIPNQPAWVAVLNSLFKSGKYRARDPKVLSSFTIPEEIELVEPVIALNDEHVILAPVGFGMD</sequence>
<evidence type="ECO:0000256" key="1">
    <source>
        <dbReference type="SAM" id="MobiDB-lite"/>
    </source>
</evidence>
<protein>
    <recommendedName>
        <fullName evidence="4">F-box domain-containing protein</fullName>
    </recommendedName>
</protein>
<gene>
    <name evidence="2" type="ORF">RDB_LOCUS89116</name>
</gene>
<feature type="region of interest" description="Disordered" evidence="1">
    <location>
        <begin position="1"/>
        <end position="22"/>
    </location>
</feature>
<name>A0A8H3C7G5_9AGAM</name>